<evidence type="ECO:0000313" key="1">
    <source>
        <dbReference type="EMBL" id="OGZ24404.1"/>
    </source>
</evidence>
<accession>A0A1G2EF44</accession>
<proteinExistence type="predicted"/>
<evidence type="ECO:0000313" key="2">
    <source>
        <dbReference type="Proteomes" id="UP000178647"/>
    </source>
</evidence>
<dbReference type="EMBL" id="MHMH01000011">
    <property type="protein sequence ID" value="OGZ24404.1"/>
    <property type="molecule type" value="Genomic_DNA"/>
</dbReference>
<protein>
    <recommendedName>
        <fullName evidence="3">Helix-turn-helix domain-containing protein</fullName>
    </recommendedName>
</protein>
<reference evidence="1 2" key="1">
    <citation type="journal article" date="2016" name="Nat. Commun.">
        <title>Thousands of microbial genomes shed light on interconnected biogeochemical processes in an aquifer system.</title>
        <authorList>
            <person name="Anantharaman K."/>
            <person name="Brown C.T."/>
            <person name="Hug L.A."/>
            <person name="Sharon I."/>
            <person name="Castelle C.J."/>
            <person name="Probst A.J."/>
            <person name="Thomas B.C."/>
            <person name="Singh A."/>
            <person name="Wilkins M.J."/>
            <person name="Karaoz U."/>
            <person name="Brodie E.L."/>
            <person name="Williams K.H."/>
            <person name="Hubbard S.S."/>
            <person name="Banfield J.F."/>
        </authorList>
    </citation>
    <scope>NUCLEOTIDE SEQUENCE [LARGE SCALE GENOMIC DNA]</scope>
</reference>
<organism evidence="1 2">
    <name type="scientific">Candidatus Nealsonbacteria bacterium RIFCSPLOWO2_01_FULL_43_32</name>
    <dbReference type="NCBI Taxonomy" id="1801672"/>
    <lineage>
        <taxon>Bacteria</taxon>
        <taxon>Candidatus Nealsoniibacteriota</taxon>
    </lineage>
</organism>
<sequence>MSNYLSLEEATKFCHYSQEYLSLRARQGKLKALKFSNNWVTTAAWLQDYQKQVEAYQNQIKSKRLKNQPRKSSRPAPPANLPVKRLFEITLSFREVNPALRAVLVVVLITAGVFFGKGDLLETYYDFLPYVQNTSQAITQFSDDFFLAEVNREETLESLSDIFKEYAQWLKDQAIELLY</sequence>
<evidence type="ECO:0008006" key="3">
    <source>
        <dbReference type="Google" id="ProtNLM"/>
    </source>
</evidence>
<dbReference type="STRING" id="1801672.A2896_01195"/>
<dbReference type="Proteomes" id="UP000178647">
    <property type="component" value="Unassembled WGS sequence"/>
</dbReference>
<name>A0A1G2EF44_9BACT</name>
<dbReference type="AlphaFoldDB" id="A0A1G2EF44"/>
<gene>
    <name evidence="1" type="ORF">A2896_01195</name>
</gene>
<comment type="caution">
    <text evidence="1">The sequence shown here is derived from an EMBL/GenBank/DDBJ whole genome shotgun (WGS) entry which is preliminary data.</text>
</comment>